<comment type="catalytic activity">
    <reaction evidence="1">
        <text>5-hydroxyisourate + H2O = 5-hydroxy-2-oxo-4-ureido-2,5-dihydro-1H-imidazole-5-carboxylate + H(+)</text>
        <dbReference type="Rhea" id="RHEA:23736"/>
        <dbReference type="ChEBI" id="CHEBI:15377"/>
        <dbReference type="ChEBI" id="CHEBI:15378"/>
        <dbReference type="ChEBI" id="CHEBI:18072"/>
        <dbReference type="ChEBI" id="CHEBI:58639"/>
        <dbReference type="EC" id="3.5.2.17"/>
    </reaction>
</comment>
<dbReference type="Ensembl" id="ENSCAFT00845001521.1">
    <property type="protein sequence ID" value="ENSCAFP00845001197.1"/>
    <property type="gene ID" value="ENSCAFG00845000895.1"/>
</dbReference>
<evidence type="ECO:0000256" key="2">
    <source>
        <dbReference type="ARBA" id="ARBA00022479"/>
    </source>
</evidence>
<dbReference type="Pfam" id="PF00576">
    <property type="entry name" value="Transthyretin"/>
    <property type="match status" value="1"/>
</dbReference>
<evidence type="ECO:0000256" key="1">
    <source>
        <dbReference type="ARBA" id="ARBA00001043"/>
    </source>
</evidence>
<dbReference type="InterPro" id="IPR000895">
    <property type="entry name" value="Transthyretin/HIU_hydrolase"/>
</dbReference>
<keyword evidence="3" id="KW-0659">Purine metabolism</keyword>
<proteinExistence type="inferred from homology"/>
<evidence type="ECO:0000256" key="3">
    <source>
        <dbReference type="ARBA" id="ARBA00022631"/>
    </source>
</evidence>
<evidence type="ECO:0000256" key="4">
    <source>
        <dbReference type="ARBA" id="ARBA00022801"/>
    </source>
</evidence>
<evidence type="ECO:0000256" key="5">
    <source>
        <dbReference type="RuleBase" id="RU361269"/>
    </source>
</evidence>
<feature type="domain" description="Transthyretin/hydroxyisourate hydrolase" evidence="6">
    <location>
        <begin position="42"/>
        <end position="125"/>
    </location>
</feature>
<dbReference type="GO" id="GO:0033971">
    <property type="term" value="F:hydroxyisourate hydrolase activity"/>
    <property type="evidence" value="ECO:0007669"/>
    <property type="project" value="UniProtKB-EC"/>
</dbReference>
<dbReference type="InterPro" id="IPR014306">
    <property type="entry name" value="Hydroxyisourate_hydrolase"/>
</dbReference>
<keyword evidence="5" id="KW-0795">Thyroid hormone</keyword>
<dbReference type="InterPro" id="IPR036817">
    <property type="entry name" value="Transthyretin/HIU_hydrolase_sf"/>
</dbReference>
<dbReference type="InterPro" id="IPR023416">
    <property type="entry name" value="Transthyretin/HIU_hydrolase_d"/>
</dbReference>
<dbReference type="PRINTS" id="PR00189">
    <property type="entry name" value="TRNSTHYRETIN"/>
</dbReference>
<keyword evidence="4" id="KW-0378">Hydrolase</keyword>
<comment type="function">
    <text evidence="5">Thyroid hormone-binding protein. Probably transports thyroxine from the bloodstream to the brain.</text>
</comment>
<keyword evidence="8" id="KW-1185">Reference proteome</keyword>
<dbReference type="GO" id="GO:0005576">
    <property type="term" value="C:extracellular region"/>
    <property type="evidence" value="ECO:0007669"/>
    <property type="project" value="UniProtKB-SubCell"/>
</dbReference>
<accession>A0A8I3MFT6</accession>
<protein>
    <recommendedName>
        <fullName evidence="5">Transthyretin</fullName>
    </recommendedName>
</protein>
<keyword evidence="5" id="KW-0372">Hormone</keyword>
<sequence length="175" mass="19165">MRSLGLDRPEGEASRQRCSAGLGAGEGALVEGGGMEQISSPLTTHVLDTASGLPAQGLCLRLSRLEDHGQQWTELKKSYTDSDGRCPGLLPPGPMKAGTYKLSFDTEGYWKKKGQESFYPYVEVESADGSPSPLPGRLRSGQQCWWSQHEARFLFPTLEDGYFLKGELHQMVLSV</sequence>
<dbReference type="PANTHER" id="PTHR10395:SF11">
    <property type="entry name" value="5-HYDROXYISOURATE HYDROLASE"/>
    <property type="match status" value="1"/>
</dbReference>
<dbReference type="SUPFAM" id="SSF49472">
    <property type="entry name" value="Transthyretin (synonym: prealbumin)"/>
    <property type="match status" value="1"/>
</dbReference>
<reference evidence="7" key="3">
    <citation type="submission" date="2025-09" db="UniProtKB">
        <authorList>
            <consortium name="Ensembl"/>
        </authorList>
    </citation>
    <scope>IDENTIFICATION</scope>
    <source>
        <strain evidence="7">Boxer</strain>
    </source>
</reference>
<dbReference type="Proteomes" id="UP000805418">
    <property type="component" value="Chromosome 5"/>
</dbReference>
<dbReference type="GO" id="GO:0005179">
    <property type="term" value="F:hormone activity"/>
    <property type="evidence" value="ECO:0007669"/>
    <property type="project" value="UniProtKB-UniRule"/>
</dbReference>
<dbReference type="GeneTree" id="ENSGT00940000153229"/>
<dbReference type="PANTHER" id="PTHR10395">
    <property type="entry name" value="URICASE AND TRANSTHYRETIN-RELATED"/>
    <property type="match status" value="1"/>
</dbReference>
<dbReference type="GO" id="GO:0006144">
    <property type="term" value="P:purine nucleobase metabolic process"/>
    <property type="evidence" value="ECO:0000318"/>
    <property type="project" value="GO_Central"/>
</dbReference>
<comment type="subcellular location">
    <subcellularLocation>
        <location evidence="5">Secreted</location>
    </subcellularLocation>
</comment>
<keyword evidence="2" id="KW-0301">Gamma-carboxyglutamic acid</keyword>
<evidence type="ECO:0000313" key="8">
    <source>
        <dbReference type="Proteomes" id="UP000805418"/>
    </source>
</evidence>
<dbReference type="CDD" id="cd05822">
    <property type="entry name" value="TLP_HIUase"/>
    <property type="match status" value="1"/>
</dbReference>
<organism evidence="7 8">
    <name type="scientific">Canis lupus familiaris</name>
    <name type="common">Dog</name>
    <name type="synonym">Canis familiaris</name>
    <dbReference type="NCBI Taxonomy" id="9615"/>
    <lineage>
        <taxon>Eukaryota</taxon>
        <taxon>Metazoa</taxon>
        <taxon>Chordata</taxon>
        <taxon>Craniata</taxon>
        <taxon>Vertebrata</taxon>
        <taxon>Euteleostomi</taxon>
        <taxon>Mammalia</taxon>
        <taxon>Eutheria</taxon>
        <taxon>Laurasiatheria</taxon>
        <taxon>Carnivora</taxon>
        <taxon>Caniformia</taxon>
        <taxon>Canidae</taxon>
        <taxon>Canis</taxon>
    </lineage>
</organism>
<comment type="subunit">
    <text evidence="5">Homotetramer.</text>
</comment>
<dbReference type="AlphaFoldDB" id="A0A8I3MFT6"/>
<keyword evidence="5" id="KW-0964">Secreted</keyword>
<reference evidence="7" key="2">
    <citation type="submission" date="2025-08" db="UniProtKB">
        <authorList>
            <consortium name="Ensembl"/>
        </authorList>
    </citation>
    <scope>IDENTIFICATION</scope>
    <source>
        <strain evidence="7">Boxer</strain>
    </source>
</reference>
<dbReference type="Gene3D" id="2.60.40.180">
    <property type="entry name" value="Transthyretin/hydroxyisourate hydrolase domain"/>
    <property type="match status" value="1"/>
</dbReference>
<name>A0A8I3MFT6_CANLF</name>
<dbReference type="GO" id="GO:0070324">
    <property type="term" value="F:thyroid hormone binding"/>
    <property type="evidence" value="ECO:0007669"/>
    <property type="project" value="UniProtKB-UniRule"/>
</dbReference>
<reference evidence="7" key="1">
    <citation type="submission" date="2020-03" db="EMBL/GenBank/DDBJ databases">
        <title>Long-read based genome assembly of a Labrador retriever dog.</title>
        <authorList>
            <person name="Eory L."/>
            <person name="Zhang W."/>
            <person name="Schoenebeck J."/>
        </authorList>
    </citation>
    <scope>NUCLEOTIDE SEQUENCE [LARGE SCALE GENOMIC DNA]</scope>
    <source>
        <strain evidence="7">Labrador retriever</strain>
    </source>
</reference>
<evidence type="ECO:0000313" key="7">
    <source>
        <dbReference type="Ensembl" id="ENSCAFP00845001197.1"/>
    </source>
</evidence>
<evidence type="ECO:0000259" key="6">
    <source>
        <dbReference type="Pfam" id="PF00576"/>
    </source>
</evidence>
<comment type="similarity">
    <text evidence="5">Belongs to the transthyretin family.</text>
</comment>
<dbReference type="OrthoDB" id="10265230at2759"/>